<feature type="transmembrane region" description="Helical" evidence="1">
    <location>
        <begin position="87"/>
        <end position="107"/>
    </location>
</feature>
<sequence>MKELWNAVVTFLKEYNMTKAGEVLRTVDWTKLLHEPMLWIAVILFLGWVVWKKALRSLLVVCSVIAFIVLLHYTLPPAGEAFSLGKLLPFAGGCLGLLALNIYFLIIRNG</sequence>
<protein>
    <submittedName>
        <fullName evidence="2">Uncharacterized protein</fullName>
    </submittedName>
</protein>
<evidence type="ECO:0000256" key="1">
    <source>
        <dbReference type="SAM" id="Phobius"/>
    </source>
</evidence>
<comment type="caution">
    <text evidence="2">The sequence shown here is derived from an EMBL/GenBank/DDBJ whole genome shotgun (WGS) entry which is preliminary data.</text>
</comment>
<gene>
    <name evidence="2" type="ORF">ENS06_11930</name>
</gene>
<keyword evidence="1" id="KW-0472">Membrane</keyword>
<dbReference type="AlphaFoldDB" id="A0A831ZZT7"/>
<proteinExistence type="predicted"/>
<keyword evidence="1" id="KW-1133">Transmembrane helix</keyword>
<keyword evidence="1" id="KW-0812">Transmembrane</keyword>
<reference evidence="2" key="1">
    <citation type="journal article" date="2020" name="mSystems">
        <title>Genome- and Community-Level Interaction Insights into Carbon Utilization and Element Cycling Functions of Hydrothermarchaeota in Hydrothermal Sediment.</title>
        <authorList>
            <person name="Zhou Z."/>
            <person name="Liu Y."/>
            <person name="Xu W."/>
            <person name="Pan J."/>
            <person name="Luo Z.H."/>
            <person name="Li M."/>
        </authorList>
    </citation>
    <scope>NUCLEOTIDE SEQUENCE [LARGE SCALE GENOMIC DNA]</scope>
    <source>
        <strain evidence="2">SpSt-456</strain>
    </source>
</reference>
<accession>A0A831ZZT7</accession>
<feature type="transmembrane region" description="Helical" evidence="1">
    <location>
        <begin position="58"/>
        <end position="75"/>
    </location>
</feature>
<name>A0A831ZZT7_9BACT</name>
<feature type="transmembrane region" description="Helical" evidence="1">
    <location>
        <begin position="32"/>
        <end position="51"/>
    </location>
</feature>
<dbReference type="EMBL" id="DSTK01000036">
    <property type="protein sequence ID" value="HFK98012.1"/>
    <property type="molecule type" value="Genomic_DNA"/>
</dbReference>
<organism evidence="2">
    <name type="scientific">Desulfacinum infernum</name>
    <dbReference type="NCBI Taxonomy" id="35837"/>
    <lineage>
        <taxon>Bacteria</taxon>
        <taxon>Pseudomonadati</taxon>
        <taxon>Thermodesulfobacteriota</taxon>
        <taxon>Syntrophobacteria</taxon>
        <taxon>Syntrophobacterales</taxon>
        <taxon>Syntrophobacteraceae</taxon>
        <taxon>Desulfacinum</taxon>
    </lineage>
</organism>
<evidence type="ECO:0000313" key="2">
    <source>
        <dbReference type="EMBL" id="HFK98012.1"/>
    </source>
</evidence>